<feature type="compositionally biased region" description="Gly residues" evidence="1">
    <location>
        <begin position="234"/>
        <end position="274"/>
    </location>
</feature>
<evidence type="ECO:0000313" key="2">
    <source>
        <dbReference type="EMBL" id="KAG2501110.1"/>
    </source>
</evidence>
<dbReference type="AlphaFoldDB" id="A0A835YM96"/>
<accession>A0A835YM96</accession>
<evidence type="ECO:0000256" key="1">
    <source>
        <dbReference type="SAM" id="MobiDB-lite"/>
    </source>
</evidence>
<protein>
    <submittedName>
        <fullName evidence="2">Uncharacterized protein</fullName>
    </submittedName>
</protein>
<dbReference type="OrthoDB" id="546783at2759"/>
<dbReference type="Proteomes" id="UP000612055">
    <property type="component" value="Unassembled WGS sequence"/>
</dbReference>
<comment type="caution">
    <text evidence="2">The sequence shown here is derived from an EMBL/GenBank/DDBJ whole genome shotgun (WGS) entry which is preliminary data.</text>
</comment>
<sequence length="399" mass="40815">MRAPCCCDCEPVVDEQLPLFDWEGAREDAEESVARAVPHLQKIVPPDVVVLPVQTCKLLNTMVRFDDINVAITGKTDYIFVPDWAWKDCQERFGAELAGGWQLTVEVDTVEDALRSLGPSIVGMYEAKTTLRGVLKKVHGQALLEYLAANQMQDWPTNDVIVLYGDLNEHYVVHAGRKDAGQPTRSLHVASPPSARMPSVAEHAPAAAEVSSSKAVTLGFIRALLRTPRTKEAGGSGVGAAGAGGGGAASSRGGGGGGVATSSRGGGGGAGGSGNDAASSCGGDGGAGGSEGDAASSRGGDGGARGSGGGATTSHGGPAGDSGDACSSSGADRSGGDEEGFDGDEGLLEAAQENADAQTWLSILRLPEVYESQGLKEPPTSFQPPTKEALLRRIQPYRG</sequence>
<evidence type="ECO:0000313" key="3">
    <source>
        <dbReference type="Proteomes" id="UP000612055"/>
    </source>
</evidence>
<keyword evidence="3" id="KW-1185">Reference proteome</keyword>
<feature type="compositionally biased region" description="Low complexity" evidence="1">
    <location>
        <begin position="312"/>
        <end position="332"/>
    </location>
</feature>
<feature type="compositionally biased region" description="Acidic residues" evidence="1">
    <location>
        <begin position="337"/>
        <end position="347"/>
    </location>
</feature>
<feature type="compositionally biased region" description="Gly residues" evidence="1">
    <location>
        <begin position="299"/>
        <end position="311"/>
    </location>
</feature>
<feature type="region of interest" description="Disordered" evidence="1">
    <location>
        <begin position="230"/>
        <end position="353"/>
    </location>
</feature>
<feature type="region of interest" description="Disordered" evidence="1">
    <location>
        <begin position="178"/>
        <end position="203"/>
    </location>
</feature>
<proteinExistence type="predicted"/>
<gene>
    <name evidence="2" type="ORF">HYH03_000928</name>
</gene>
<feature type="compositionally biased region" description="Gly residues" evidence="1">
    <location>
        <begin position="282"/>
        <end position="291"/>
    </location>
</feature>
<reference evidence="2" key="1">
    <citation type="journal article" date="2020" name="bioRxiv">
        <title>Comparative genomics of Chlamydomonas.</title>
        <authorList>
            <person name="Craig R.J."/>
            <person name="Hasan A.R."/>
            <person name="Ness R.W."/>
            <person name="Keightley P.D."/>
        </authorList>
    </citation>
    <scope>NUCLEOTIDE SEQUENCE</scope>
    <source>
        <strain evidence="2">CCAP 11/70</strain>
    </source>
</reference>
<dbReference type="EMBL" id="JAEHOE010000002">
    <property type="protein sequence ID" value="KAG2501110.1"/>
    <property type="molecule type" value="Genomic_DNA"/>
</dbReference>
<feature type="region of interest" description="Disordered" evidence="1">
    <location>
        <begin position="372"/>
        <end position="399"/>
    </location>
</feature>
<name>A0A835YM96_9CHLO</name>
<organism evidence="2 3">
    <name type="scientific">Edaphochlamys debaryana</name>
    <dbReference type="NCBI Taxonomy" id="47281"/>
    <lineage>
        <taxon>Eukaryota</taxon>
        <taxon>Viridiplantae</taxon>
        <taxon>Chlorophyta</taxon>
        <taxon>core chlorophytes</taxon>
        <taxon>Chlorophyceae</taxon>
        <taxon>CS clade</taxon>
        <taxon>Chlamydomonadales</taxon>
        <taxon>Chlamydomonadales incertae sedis</taxon>
        <taxon>Edaphochlamys</taxon>
    </lineage>
</organism>